<feature type="domain" description="Isochorismatase-like" evidence="2">
    <location>
        <begin position="5"/>
        <end position="189"/>
    </location>
</feature>
<dbReference type="EMBL" id="JANFPI010000003">
    <property type="protein sequence ID" value="MCX8997203.1"/>
    <property type="molecule type" value="Genomic_DNA"/>
</dbReference>
<dbReference type="GO" id="GO:0016787">
    <property type="term" value="F:hydrolase activity"/>
    <property type="evidence" value="ECO:0007669"/>
    <property type="project" value="UniProtKB-KW"/>
</dbReference>
<dbReference type="Gene3D" id="3.40.50.850">
    <property type="entry name" value="Isochorismatase-like"/>
    <property type="match status" value="1"/>
</dbReference>
<dbReference type="RefSeq" id="WP_306410997.1">
    <property type="nucleotide sequence ID" value="NZ_JANFPI010000003.1"/>
</dbReference>
<evidence type="ECO:0000313" key="3">
    <source>
        <dbReference type="EMBL" id="MCX8997203.1"/>
    </source>
</evidence>
<evidence type="ECO:0000256" key="1">
    <source>
        <dbReference type="ARBA" id="ARBA00022801"/>
    </source>
</evidence>
<keyword evidence="1 3" id="KW-0378">Hydrolase</keyword>
<dbReference type="AlphaFoldDB" id="A0AAE3MXU0"/>
<accession>A0AAE3MXU0</accession>
<dbReference type="InterPro" id="IPR036380">
    <property type="entry name" value="Isochorismatase-like_sf"/>
</dbReference>
<keyword evidence="4" id="KW-1185">Reference proteome</keyword>
<dbReference type="PANTHER" id="PTHR43540:SF1">
    <property type="entry name" value="ISOCHORISMATASE HYDROLASE"/>
    <property type="match status" value="1"/>
</dbReference>
<dbReference type="CDD" id="cd00431">
    <property type="entry name" value="cysteine_hydrolases"/>
    <property type="match status" value="1"/>
</dbReference>
<name>A0AAE3MXU0_9HYPH</name>
<evidence type="ECO:0000259" key="2">
    <source>
        <dbReference type="Pfam" id="PF00857"/>
    </source>
</evidence>
<dbReference type="PANTHER" id="PTHR43540">
    <property type="entry name" value="PEROXYUREIDOACRYLATE/UREIDOACRYLATE AMIDOHYDROLASE-RELATED"/>
    <property type="match status" value="1"/>
</dbReference>
<dbReference type="InterPro" id="IPR000868">
    <property type="entry name" value="Isochorismatase-like_dom"/>
</dbReference>
<protein>
    <submittedName>
        <fullName evidence="3">Cysteine hydrolase</fullName>
    </submittedName>
</protein>
<evidence type="ECO:0000313" key="4">
    <source>
        <dbReference type="Proteomes" id="UP001208771"/>
    </source>
</evidence>
<sequence>MPSDSILLVMDMINDLVHPDGAGGQTYVPRCRERNVYANTALAIERARAAGVMIGYVRVGFSPDYRECPPGSPVFSRARDNGIFKLGHWGTEVFSDFAPRAGDADIVKHRVSPFYGTTLAPLLSAQGITRLVLCGVSTNGVVSAAVREGHDRDFECVLLEDCCAGASDDEHDFALAGLRRFAGISTAADVVF</sequence>
<organism evidence="3 4">
    <name type="scientific">Ectorhizobium quercum</name>
    <dbReference type="NCBI Taxonomy" id="2965071"/>
    <lineage>
        <taxon>Bacteria</taxon>
        <taxon>Pseudomonadati</taxon>
        <taxon>Pseudomonadota</taxon>
        <taxon>Alphaproteobacteria</taxon>
        <taxon>Hyphomicrobiales</taxon>
        <taxon>Rhizobiaceae</taxon>
        <taxon>Ectorhizobium</taxon>
    </lineage>
</organism>
<dbReference type="InterPro" id="IPR050272">
    <property type="entry name" value="Isochorismatase-like_hydrls"/>
</dbReference>
<dbReference type="SUPFAM" id="SSF52499">
    <property type="entry name" value="Isochorismatase-like hydrolases"/>
    <property type="match status" value="1"/>
</dbReference>
<dbReference type="Proteomes" id="UP001208771">
    <property type="component" value="Unassembled WGS sequence"/>
</dbReference>
<reference evidence="3" key="1">
    <citation type="submission" date="2022-07" db="EMBL/GenBank/DDBJ databases">
        <title>Ectorhizobium quercum gen.nov., sp. nov.</title>
        <authorList>
            <person name="Ma T."/>
            <person name="Li Y."/>
        </authorList>
    </citation>
    <scope>NUCLEOTIDE SEQUENCE</scope>
    <source>
        <strain evidence="3">BDR2-2</strain>
    </source>
</reference>
<proteinExistence type="predicted"/>
<dbReference type="Pfam" id="PF00857">
    <property type="entry name" value="Isochorismatase"/>
    <property type="match status" value="1"/>
</dbReference>
<gene>
    <name evidence="3" type="ORF">NOF55_08805</name>
</gene>
<comment type="caution">
    <text evidence="3">The sequence shown here is derived from an EMBL/GenBank/DDBJ whole genome shotgun (WGS) entry which is preliminary data.</text>
</comment>